<gene>
    <name evidence="1" type="ORF">MNBD_CPR01-370</name>
</gene>
<protein>
    <submittedName>
        <fullName evidence="1">Uncharacterized protein</fullName>
    </submittedName>
</protein>
<evidence type="ECO:0000313" key="1">
    <source>
        <dbReference type="EMBL" id="VAW32948.1"/>
    </source>
</evidence>
<sequence length="76" mass="8696">MIYYTNSEPEKTKHFLPSSFPCVGVWGEPQKIEMKWFCFGGTPSGARREWRDGVVVVRAESAHDFGAWEAREVSTK</sequence>
<name>A0A3B0UPZ4_9ZZZZ</name>
<dbReference type="AlphaFoldDB" id="A0A3B0UPZ4"/>
<accession>A0A3B0UPZ4</accession>
<proteinExistence type="predicted"/>
<reference evidence="1" key="1">
    <citation type="submission" date="2018-06" db="EMBL/GenBank/DDBJ databases">
        <authorList>
            <person name="Zhirakovskaya E."/>
        </authorList>
    </citation>
    <scope>NUCLEOTIDE SEQUENCE</scope>
</reference>
<organism evidence="1">
    <name type="scientific">hydrothermal vent metagenome</name>
    <dbReference type="NCBI Taxonomy" id="652676"/>
    <lineage>
        <taxon>unclassified sequences</taxon>
        <taxon>metagenomes</taxon>
        <taxon>ecological metagenomes</taxon>
    </lineage>
</organism>
<dbReference type="EMBL" id="UOEV01000074">
    <property type="protein sequence ID" value="VAW32948.1"/>
    <property type="molecule type" value="Genomic_DNA"/>
</dbReference>